<dbReference type="PANTHER" id="PTHR12121">
    <property type="entry name" value="CARBON CATABOLITE REPRESSOR PROTEIN 4"/>
    <property type="match status" value="1"/>
</dbReference>
<dbReference type="GO" id="GO:0004519">
    <property type="term" value="F:endonuclease activity"/>
    <property type="evidence" value="ECO:0007669"/>
    <property type="project" value="UniProtKB-KW"/>
</dbReference>
<dbReference type="PANTHER" id="PTHR12121:SF36">
    <property type="entry name" value="ENDONUCLEASE_EXONUCLEASE_PHOSPHATASE DOMAIN-CONTAINING PROTEIN"/>
    <property type="match status" value="1"/>
</dbReference>
<feature type="chain" id="PRO_5010350557" evidence="1">
    <location>
        <begin position="25"/>
        <end position="314"/>
    </location>
</feature>
<protein>
    <submittedName>
        <fullName evidence="3">Metal-dependent hydrolase, endonuclease/exonuclease/phosphatase family</fullName>
    </submittedName>
</protein>
<evidence type="ECO:0000313" key="4">
    <source>
        <dbReference type="Proteomes" id="UP000183253"/>
    </source>
</evidence>
<accession>A0A1H4D2V5</accession>
<keyword evidence="3" id="KW-0378">Hydrolase</keyword>
<dbReference type="PROSITE" id="PS51257">
    <property type="entry name" value="PROKAR_LIPOPROTEIN"/>
    <property type="match status" value="1"/>
</dbReference>
<sequence length="314" mass="35930">MKRLIWILIFLLPAVSGWTGCSDAGEPEFPDLEGLDPGQDRLPEQEFRVMTFNVRVNSTDNDGSFKDWNVRKKAVAAVFKDKRPTLCGVQEAYLRGQWDYLKETLADEGYECVGKPITDWSEPPVKNGQVVGIFYRPSEVSLVRWGVFSLSETPDEPLETPALGASYVRGATWAEFELNENKRHVFMLNTHLDTKSDAVRKKELEIILARIAFYNKENLPTFMTADFNANAQNSIFYDTSVRDSYLLAREQAPVGDLNTATNNHYGTTSASYIDHIWFSNFSLKIDAYYVVTQQYFDDVPYVSDHWPSYAVFRY</sequence>
<name>A0A1H4D2V5_9BACT</name>
<dbReference type="GO" id="GO:0000175">
    <property type="term" value="F:3'-5'-RNA exonuclease activity"/>
    <property type="evidence" value="ECO:0007669"/>
    <property type="project" value="TreeGrafter"/>
</dbReference>
<keyword evidence="4" id="KW-1185">Reference proteome</keyword>
<dbReference type="InterPro" id="IPR050410">
    <property type="entry name" value="CCR4/nocturin_mRNA_transcr"/>
</dbReference>
<dbReference type="InterPro" id="IPR036691">
    <property type="entry name" value="Endo/exonu/phosph_ase_sf"/>
</dbReference>
<keyword evidence="3" id="KW-0540">Nuclease</keyword>
<keyword evidence="1" id="KW-0732">Signal</keyword>
<dbReference type="OrthoDB" id="5447300at2"/>
<gene>
    <name evidence="3" type="ORF">SAMN05444145_105114</name>
</gene>
<evidence type="ECO:0000259" key="2">
    <source>
        <dbReference type="Pfam" id="PF03372"/>
    </source>
</evidence>
<reference evidence="3 4" key="1">
    <citation type="submission" date="2016-10" db="EMBL/GenBank/DDBJ databases">
        <authorList>
            <person name="de Groot N.N."/>
        </authorList>
    </citation>
    <scope>NUCLEOTIDE SEQUENCE [LARGE SCALE GENOMIC DNA]</scope>
    <source>
        <strain evidence="3 4">DSM 25383</strain>
    </source>
</reference>
<feature type="signal peptide" evidence="1">
    <location>
        <begin position="1"/>
        <end position="24"/>
    </location>
</feature>
<dbReference type="InterPro" id="IPR005135">
    <property type="entry name" value="Endo/exonuclease/phosphatase"/>
</dbReference>
<keyword evidence="3" id="KW-0255">Endonuclease</keyword>
<dbReference type="Proteomes" id="UP000183253">
    <property type="component" value="Unassembled WGS sequence"/>
</dbReference>
<keyword evidence="3" id="KW-0269">Exonuclease</keyword>
<evidence type="ECO:0000313" key="3">
    <source>
        <dbReference type="EMBL" id="SEA66652.1"/>
    </source>
</evidence>
<dbReference type="EMBL" id="FNRI01000005">
    <property type="protein sequence ID" value="SEA66652.1"/>
    <property type="molecule type" value="Genomic_DNA"/>
</dbReference>
<dbReference type="STRING" id="1033731.SAMN05444145_105114"/>
<evidence type="ECO:0000256" key="1">
    <source>
        <dbReference type="SAM" id="SignalP"/>
    </source>
</evidence>
<dbReference type="Pfam" id="PF03372">
    <property type="entry name" value="Exo_endo_phos"/>
    <property type="match status" value="1"/>
</dbReference>
<feature type="domain" description="Endonuclease/exonuclease/phosphatase" evidence="2">
    <location>
        <begin position="50"/>
        <end position="305"/>
    </location>
</feature>
<dbReference type="Gene3D" id="3.60.10.10">
    <property type="entry name" value="Endonuclease/exonuclease/phosphatase"/>
    <property type="match status" value="1"/>
</dbReference>
<dbReference type="SUPFAM" id="SSF56219">
    <property type="entry name" value="DNase I-like"/>
    <property type="match status" value="1"/>
</dbReference>
<dbReference type="AlphaFoldDB" id="A0A1H4D2V5"/>
<organism evidence="3 4">
    <name type="scientific">Alistipes timonensis JC136</name>
    <dbReference type="NCBI Taxonomy" id="1033731"/>
    <lineage>
        <taxon>Bacteria</taxon>
        <taxon>Pseudomonadati</taxon>
        <taxon>Bacteroidota</taxon>
        <taxon>Bacteroidia</taxon>
        <taxon>Bacteroidales</taxon>
        <taxon>Rikenellaceae</taxon>
        <taxon>Alistipes</taxon>
    </lineage>
</organism>
<proteinExistence type="predicted"/>
<dbReference type="RefSeq" id="WP_010260398.1">
    <property type="nucleotide sequence ID" value="NZ_CAEG01000005.1"/>
</dbReference>